<keyword evidence="3 4" id="KW-0119">Carbohydrate metabolism</keyword>
<evidence type="ECO:0000313" key="5">
    <source>
        <dbReference type="EMBL" id="VED67080.1"/>
    </source>
</evidence>
<dbReference type="GO" id="GO:0042132">
    <property type="term" value="F:fructose 1,6-bisphosphate 1-phosphatase activity"/>
    <property type="evidence" value="ECO:0007669"/>
    <property type="project" value="UniProtKB-UniRule"/>
</dbReference>
<dbReference type="AlphaFoldDB" id="A0A447Z459"/>
<dbReference type="UniPathway" id="UPA00138"/>
<keyword evidence="1 4" id="KW-0378">Hydrolase</keyword>
<organism evidence="5 6">
    <name type="scientific">Streptococcus viridans</name>
    <dbReference type="NCBI Taxonomy" id="78535"/>
    <lineage>
        <taxon>Bacteria</taxon>
        <taxon>Bacillati</taxon>
        <taxon>Bacillota</taxon>
        <taxon>Bacilli</taxon>
        <taxon>Lactobacillales</taxon>
        <taxon>Streptococcaceae</taxon>
        <taxon>Streptococcus</taxon>
    </lineage>
</organism>
<gene>
    <name evidence="4 5" type="primary">fbp</name>
    <name evidence="5" type="ORF">NCTC3166_00895</name>
</gene>
<dbReference type="HAMAP" id="MF_01854">
    <property type="entry name" value="FBPase_class3"/>
    <property type="match status" value="1"/>
</dbReference>
<comment type="catalytic activity">
    <reaction evidence="4">
        <text>beta-D-fructose 1,6-bisphosphate + H2O = beta-D-fructose 6-phosphate + phosphate</text>
        <dbReference type="Rhea" id="RHEA:11064"/>
        <dbReference type="ChEBI" id="CHEBI:15377"/>
        <dbReference type="ChEBI" id="CHEBI:32966"/>
        <dbReference type="ChEBI" id="CHEBI:43474"/>
        <dbReference type="ChEBI" id="CHEBI:57634"/>
        <dbReference type="EC" id="3.1.3.11"/>
    </reaction>
</comment>
<dbReference type="EC" id="3.1.3.11" evidence="4"/>
<dbReference type="GO" id="GO:0006094">
    <property type="term" value="P:gluconeogenesis"/>
    <property type="evidence" value="ECO:0007669"/>
    <property type="project" value="UniProtKB-UniRule"/>
</dbReference>
<dbReference type="Gene3D" id="3.60.21.10">
    <property type="match status" value="1"/>
</dbReference>
<sequence>MEQYKRILLEKFDSRQKVITELTNLKAILNLPKGTELYISDIHGEFAAFDYILRSCAGILNEKINDCFGASLTQEEKNTLSALVSYPERVLEQVNKEKEWYKSTISQLLTLLSFVAAKYSRSKLRKALPQEYAYIIEELIYSDLTLADKHSYFHTILSYVIELREADPFILGIASSIRRLLIDHLHVVGDIFDRGAASAQVMDELLHFHSLDIQWGNHDIIWMGAFFGSKACLLNVLRIAARYGYLWDIEKAYGLNIRSLTLFADKTYKANPKFRPILGTRAEEFTAEEILQLEKVHQALAILQFKIETQLMKRRPEFQMDNQILLDNIDYWKNTITIDGKSYSLQNTCFQTIDRANPSELSVEEDQIVDSMLASFQGSPKMAKHMELLMKKGSMYKVYNHHLLFHGCIPLKPSGDFQPLVLHQAHYAGKELLDFFEYHIRLAAKNKEVGDDLSTDLVWYCWRGPLSPLFGKNKMTTFERYFIEEAETHKEVENEYFSYRNSKKICQFILEEFGLETNLSRIVNGHTPVKTGKGESPIRGEGLLFVIDGGLCEAYQKKTGTAGYSLLNNSYGFQLVTHQPFQDIQKVVDSPFEQTSLKKVIEDLEDRTLIQSTTIGQNLLEQQQLLIQLLHEFYDG</sequence>
<proteinExistence type="inferred from homology"/>
<evidence type="ECO:0000256" key="4">
    <source>
        <dbReference type="HAMAP-Rule" id="MF_01854"/>
    </source>
</evidence>
<dbReference type="InterPro" id="IPR009164">
    <property type="entry name" value="FBPtase_class3"/>
</dbReference>
<keyword evidence="6" id="KW-1185">Reference proteome</keyword>
<accession>A0A447Z459</accession>
<comment type="cofactor">
    <cofactor evidence="4">
        <name>Mn(2+)</name>
        <dbReference type="ChEBI" id="CHEBI:29035"/>
    </cofactor>
</comment>
<evidence type="ECO:0000313" key="6">
    <source>
        <dbReference type="Proteomes" id="UP000270025"/>
    </source>
</evidence>
<dbReference type="InterPro" id="IPR029052">
    <property type="entry name" value="Metallo-depent_PP-like"/>
</dbReference>
<dbReference type="PIRSF" id="PIRSF000906">
    <property type="entry name" value="FBPtase_Bacill"/>
    <property type="match status" value="1"/>
</dbReference>
<comment type="pathway">
    <text evidence="4">Carbohydrate biosynthesis; gluconeogenesis.</text>
</comment>
<evidence type="ECO:0000256" key="3">
    <source>
        <dbReference type="ARBA" id="ARBA00023277"/>
    </source>
</evidence>
<dbReference type="Proteomes" id="UP000270025">
    <property type="component" value="Chromosome"/>
</dbReference>
<reference evidence="5 6" key="1">
    <citation type="submission" date="2018-12" db="EMBL/GenBank/DDBJ databases">
        <authorList>
            <consortium name="Pathogen Informatics"/>
        </authorList>
    </citation>
    <scope>NUCLEOTIDE SEQUENCE [LARGE SCALE GENOMIC DNA]</scope>
    <source>
        <strain evidence="5 6">NCTC3166</strain>
    </source>
</reference>
<comment type="similarity">
    <text evidence="4">Belongs to the FBPase class 3 family.</text>
</comment>
<keyword evidence="2 4" id="KW-0464">Manganese</keyword>
<protein>
    <recommendedName>
        <fullName evidence="4">Fructose-1,6-bisphosphatase class 3</fullName>
        <shortName evidence="4">FBPase class 3</shortName>
        <ecNumber evidence="4">3.1.3.11</ecNumber>
    </recommendedName>
    <alternativeName>
        <fullName evidence="4">D-fructose-1,6-bisphosphate 1-phosphohydrolase class 3</fullName>
    </alternativeName>
</protein>
<evidence type="ECO:0000256" key="2">
    <source>
        <dbReference type="ARBA" id="ARBA00023211"/>
    </source>
</evidence>
<dbReference type="Pfam" id="PF06874">
    <property type="entry name" value="FBPase_2"/>
    <property type="match status" value="1"/>
</dbReference>
<dbReference type="KEGG" id="svf:NCTC3166_00895"/>
<dbReference type="SUPFAM" id="SSF56300">
    <property type="entry name" value="Metallo-dependent phosphatases"/>
    <property type="match status" value="1"/>
</dbReference>
<evidence type="ECO:0000256" key="1">
    <source>
        <dbReference type="ARBA" id="ARBA00022801"/>
    </source>
</evidence>
<dbReference type="RefSeq" id="WP_126404130.1">
    <property type="nucleotide sequence ID" value="NZ_LR134266.1"/>
</dbReference>
<name>A0A447Z459_9STRE</name>
<dbReference type="EMBL" id="LR134266">
    <property type="protein sequence ID" value="VED67080.1"/>
    <property type="molecule type" value="Genomic_DNA"/>
</dbReference>